<dbReference type="EMBL" id="ML170208">
    <property type="protein sequence ID" value="TDL18419.1"/>
    <property type="molecule type" value="Genomic_DNA"/>
</dbReference>
<feature type="compositionally biased region" description="Low complexity" evidence="1">
    <location>
        <begin position="707"/>
        <end position="729"/>
    </location>
</feature>
<feature type="compositionally biased region" description="Low complexity" evidence="1">
    <location>
        <begin position="519"/>
        <end position="532"/>
    </location>
</feature>
<feature type="compositionally biased region" description="Polar residues" evidence="1">
    <location>
        <begin position="616"/>
        <end position="631"/>
    </location>
</feature>
<feature type="compositionally biased region" description="Basic residues" evidence="1">
    <location>
        <begin position="688"/>
        <end position="700"/>
    </location>
</feature>
<gene>
    <name evidence="3" type="ORF">BD410DRAFT_501075</name>
</gene>
<dbReference type="AlphaFoldDB" id="A0A4Y7PV07"/>
<feature type="compositionally biased region" description="Basic and acidic residues" evidence="1">
    <location>
        <begin position="675"/>
        <end position="687"/>
    </location>
</feature>
<evidence type="ECO:0000256" key="1">
    <source>
        <dbReference type="SAM" id="MobiDB-lite"/>
    </source>
</evidence>
<protein>
    <submittedName>
        <fullName evidence="3">Uncharacterized protein</fullName>
    </submittedName>
</protein>
<sequence length="826" mass="89142">MSTMSTPRIRSSPFASATSMFFSSLIPSGGAVSSAIRGFRTLVPLRKVVTDIFLNMKLRPPPPLPPPLPPPPTRTFELFGPHLVSRTVEYAAPSTSRRCHPPSTPSGDILFPVRSSFVTGIVIFVMGLFGLGFGISLVLRRVSDKPRSKSMNKPGVLSALSARLFPTLGTIMRIAAISCCIYGVIQVQSYPTLGVRLAFNPHVGIMLAGDKSPVLVRLVEDLRQFFGTSKNSIAEVVHQWVRDRGSAYLTAALTTFKDITDDLALAAFGRTSNTVLRNTTVGCGGATFDLVTKTWSFPQAGSSETTRRIRELIHTTVTAVLAKPIDNMTRILMRAEAMASYIYEVLQLVSLPLLPPVLAPAVPYFIRWADILLDAATKAATPFVTCIQYFPIPSIGDFSGALMVLGFVYKFSPATFQVMCEPSTGVLSQYIRSFVTFVATPWKHVEAVALVSTAFSRIISVFKRRVGPVPRLATLSMATDVDFDAILAEYGIFPPSADVVSLVATPLSSPERVVDTTVSPQSSESAEGSYSESSEDVMAFRHVVTDSEKASQKRSKHTPALRIDTQSVINSISEASTGSSSSTSTGPSSSDSTSPFTGELTPATSVPDVGLLIPQPQETKSGVSAPSSPQPQDLDRPALVSGASSSETDPLVGPVDKEDGWTVVKHKKWKRRTYDKREVIMSNERRPPHARPQARLRARSQKPVSPAPSCDPSEASSSLSALNSSKLPLGSSRSNPTRPQGPGSFLPRPAKTPTSCSSSEEIWYTIDGEYATEDTKLKLNAEWFPPYPSRNTPLPPMSAWGLGPDWESKIGLRDSEAVKEHDGGCG</sequence>
<dbReference type="Proteomes" id="UP000294933">
    <property type="component" value="Unassembled WGS sequence"/>
</dbReference>
<keyword evidence="2" id="KW-1133">Transmembrane helix</keyword>
<feature type="compositionally biased region" description="Basic residues" evidence="1">
    <location>
        <begin position="664"/>
        <end position="674"/>
    </location>
</feature>
<accession>A0A4Y7PV07</accession>
<feature type="compositionally biased region" description="Low complexity" evidence="1">
    <location>
        <begin position="571"/>
        <end position="594"/>
    </location>
</feature>
<keyword evidence="4" id="KW-1185">Reference proteome</keyword>
<proteinExistence type="predicted"/>
<evidence type="ECO:0000256" key="2">
    <source>
        <dbReference type="SAM" id="Phobius"/>
    </source>
</evidence>
<feature type="transmembrane region" description="Helical" evidence="2">
    <location>
        <begin position="117"/>
        <end position="139"/>
    </location>
</feature>
<feature type="region of interest" description="Disordered" evidence="1">
    <location>
        <begin position="513"/>
        <end position="758"/>
    </location>
</feature>
<evidence type="ECO:0000313" key="3">
    <source>
        <dbReference type="EMBL" id="TDL18419.1"/>
    </source>
</evidence>
<organism evidence="3 4">
    <name type="scientific">Rickenella mellea</name>
    <dbReference type="NCBI Taxonomy" id="50990"/>
    <lineage>
        <taxon>Eukaryota</taxon>
        <taxon>Fungi</taxon>
        <taxon>Dikarya</taxon>
        <taxon>Basidiomycota</taxon>
        <taxon>Agaricomycotina</taxon>
        <taxon>Agaricomycetes</taxon>
        <taxon>Hymenochaetales</taxon>
        <taxon>Rickenellaceae</taxon>
        <taxon>Rickenella</taxon>
    </lineage>
</organism>
<keyword evidence="2" id="KW-0472">Membrane</keyword>
<keyword evidence="2" id="KW-0812">Transmembrane</keyword>
<evidence type="ECO:0000313" key="4">
    <source>
        <dbReference type="Proteomes" id="UP000294933"/>
    </source>
</evidence>
<name>A0A4Y7PV07_9AGAM</name>
<dbReference type="VEuPathDB" id="FungiDB:BD410DRAFT_501075"/>
<reference evidence="3 4" key="1">
    <citation type="submission" date="2018-06" db="EMBL/GenBank/DDBJ databases">
        <title>A transcriptomic atlas of mushroom development highlights an independent origin of complex multicellularity.</title>
        <authorList>
            <consortium name="DOE Joint Genome Institute"/>
            <person name="Krizsan K."/>
            <person name="Almasi E."/>
            <person name="Merenyi Z."/>
            <person name="Sahu N."/>
            <person name="Viragh M."/>
            <person name="Koszo T."/>
            <person name="Mondo S."/>
            <person name="Kiss B."/>
            <person name="Balint B."/>
            <person name="Kues U."/>
            <person name="Barry K."/>
            <person name="Hegedus J.C."/>
            <person name="Henrissat B."/>
            <person name="Johnson J."/>
            <person name="Lipzen A."/>
            <person name="Ohm R."/>
            <person name="Nagy I."/>
            <person name="Pangilinan J."/>
            <person name="Yan J."/>
            <person name="Xiong Y."/>
            <person name="Grigoriev I.V."/>
            <person name="Hibbett D.S."/>
            <person name="Nagy L.G."/>
        </authorList>
    </citation>
    <scope>NUCLEOTIDE SEQUENCE [LARGE SCALE GENOMIC DNA]</scope>
    <source>
        <strain evidence="3 4">SZMC22713</strain>
    </source>
</reference>